<organism evidence="1 2">
    <name type="scientific">Luteolibacter ambystomatis</name>
    <dbReference type="NCBI Taxonomy" id="2824561"/>
    <lineage>
        <taxon>Bacteria</taxon>
        <taxon>Pseudomonadati</taxon>
        <taxon>Verrucomicrobiota</taxon>
        <taxon>Verrucomicrobiia</taxon>
        <taxon>Verrucomicrobiales</taxon>
        <taxon>Verrucomicrobiaceae</taxon>
        <taxon>Luteolibacter</taxon>
    </lineage>
</organism>
<dbReference type="EMBL" id="CP073100">
    <property type="protein sequence ID" value="QUE52281.1"/>
    <property type="molecule type" value="Genomic_DNA"/>
</dbReference>
<evidence type="ECO:0000313" key="1">
    <source>
        <dbReference type="EMBL" id="QUE52281.1"/>
    </source>
</evidence>
<keyword evidence="2" id="KW-1185">Reference proteome</keyword>
<dbReference type="AlphaFoldDB" id="A0A975J1G8"/>
<dbReference type="Proteomes" id="UP000676169">
    <property type="component" value="Chromosome"/>
</dbReference>
<name>A0A975J1G8_9BACT</name>
<dbReference type="SUPFAM" id="SSF52540">
    <property type="entry name" value="P-loop containing nucleoside triphosphate hydrolases"/>
    <property type="match status" value="1"/>
</dbReference>
<accession>A0A975J1G8</accession>
<reference evidence="1" key="1">
    <citation type="submission" date="2021-04" db="EMBL/GenBank/DDBJ databases">
        <title>Luteolibacter sp. 32A isolated from the skin of an Anderson's salamander (Ambystoma andersonii).</title>
        <authorList>
            <person name="Spergser J."/>
            <person name="Busse H.-J."/>
        </authorList>
    </citation>
    <scope>NUCLEOTIDE SEQUENCE</scope>
    <source>
        <strain evidence="1">32A</strain>
    </source>
</reference>
<dbReference type="RefSeq" id="WP_211633088.1">
    <property type="nucleotide sequence ID" value="NZ_CP073100.1"/>
</dbReference>
<proteinExistence type="predicted"/>
<dbReference type="InterPro" id="IPR027417">
    <property type="entry name" value="P-loop_NTPase"/>
</dbReference>
<evidence type="ECO:0000313" key="2">
    <source>
        <dbReference type="Proteomes" id="UP000676169"/>
    </source>
</evidence>
<sequence>MLDIRFSQSPDGFRFERWHLHANGATVASAIGPNSTLAGGARIREGKAWKVVLLCTLRLKLGASAGDLLLGHEPHAMTLARSTASQLYKRDAVPWVVAFFGDGSNCSTSIARLIRFDNPQSENRFAGIHASSETYRVTPAEVSVWIGQYEAGFIELSGIERTLAEELQISPWQCRETVFVGREDELTLLEEQETSGNGLFQVVAPGGQGKTSLIRRWNGTRPIFFWPFYRQGVNGHHHLPLWPFRRALDEFLGLETNDGASRGEIVARWIEAITNRPCRIVLDGCEVMTARTTNVSGGRLAYPELEALIRDFPDIAGAGIVLTTRVPIEVPTRAIPTIHLQPMKPEWIAGIFDAYGIHLSGSLRRKAIEMAEGSPLLAHLLSTLAGREADPVLGMLSVLNILTNDRRNAVRLHSSDAGAHSGILARAFSRHETMLAGTPELALLSFCSAFQRDPDPEALKILLDSLPELRMGLPPVSRERWLLAADKLNQLKLAQGEGLNLTLHPLVQNYFSNSLREQKPKLWSDINRILYDHYKDSVLEFQPRDMPSLLRLLDAVVHGCQMGDPLLAYNEVAYERFAHRYEIYPLCHLGAVHEMVAGMNAIEAATRQIKATSDPKWFCGFANVNAISQIAAGNYSGALAQLDRCINLGYTAAQKSNDAEFVGVVLFALVHKLRVFGWIGNLRSNGLGTLRRLRLLAKAKNGILDKQAETDSDLRLGEAQDYSVAHICEFLLGKGLQHIATQELEATVAKARERTSREVTLLPGLAARAHGEYLAATKPSSILLEAVERGEAAYDARRHEFGNTESYLHGLALLTSAFQTTHAKQRSRLARVAKHKLDEAVTIASDRAQFHFEAPARLVRAEWAIGSGDEGQALEDIRSVQSRAAVLGWLPHQIRAELLMARLHLRTGDSALAEQLRRSARRRSYLCGFHHPWAKAHFGRLGPKHLKDLAAIDLE</sequence>
<protein>
    <submittedName>
        <fullName evidence="1">Uncharacterized protein</fullName>
    </submittedName>
</protein>
<dbReference type="KEGG" id="lamb:KBB96_05155"/>
<gene>
    <name evidence="1" type="ORF">KBB96_05155</name>
</gene>